<accession>A0A9P4VLH5</accession>
<protein>
    <submittedName>
        <fullName evidence="2">Uncharacterized protein</fullName>
    </submittedName>
</protein>
<feature type="region of interest" description="Disordered" evidence="1">
    <location>
        <begin position="1"/>
        <end position="33"/>
    </location>
</feature>
<feature type="compositionally biased region" description="Polar residues" evidence="1">
    <location>
        <begin position="1"/>
        <end position="30"/>
    </location>
</feature>
<feature type="region of interest" description="Disordered" evidence="1">
    <location>
        <begin position="86"/>
        <end position="105"/>
    </location>
</feature>
<sequence>MREQFPNQFEGSSSNVNTHKSIQTDTSSVEGNPPLLSIEISNRVALEVPAIEALAALPDPYSLVDEFRPQVPAVYLSLSPATASDALRAEGGPDDPRTSITPSTRSGYRLQLDNAVDVRHEQKHLRQQHLHGPYHKEMIARIDQGLIALRIDGLVRDLVLRNYSCIGLHPNVRYLQELSTTGTSRLVTPKSAEPCRRT</sequence>
<dbReference type="EMBL" id="MU006108">
    <property type="protein sequence ID" value="KAF2835558.1"/>
    <property type="molecule type" value="Genomic_DNA"/>
</dbReference>
<keyword evidence="3" id="KW-1185">Reference proteome</keyword>
<gene>
    <name evidence="2" type="ORF">M501DRAFT_441195</name>
</gene>
<comment type="caution">
    <text evidence="2">The sequence shown here is derived from an EMBL/GenBank/DDBJ whole genome shotgun (WGS) entry which is preliminary data.</text>
</comment>
<evidence type="ECO:0000256" key="1">
    <source>
        <dbReference type="SAM" id="MobiDB-lite"/>
    </source>
</evidence>
<reference evidence="2" key="1">
    <citation type="journal article" date="2020" name="Stud. Mycol.">
        <title>101 Dothideomycetes genomes: a test case for predicting lifestyles and emergence of pathogens.</title>
        <authorList>
            <person name="Haridas S."/>
            <person name="Albert R."/>
            <person name="Binder M."/>
            <person name="Bloem J."/>
            <person name="Labutti K."/>
            <person name="Salamov A."/>
            <person name="Andreopoulos B."/>
            <person name="Baker S."/>
            <person name="Barry K."/>
            <person name="Bills G."/>
            <person name="Bluhm B."/>
            <person name="Cannon C."/>
            <person name="Castanera R."/>
            <person name="Culley D."/>
            <person name="Daum C."/>
            <person name="Ezra D."/>
            <person name="Gonzalez J."/>
            <person name="Henrissat B."/>
            <person name="Kuo A."/>
            <person name="Liang C."/>
            <person name="Lipzen A."/>
            <person name="Lutzoni F."/>
            <person name="Magnuson J."/>
            <person name="Mondo S."/>
            <person name="Nolan M."/>
            <person name="Ohm R."/>
            <person name="Pangilinan J."/>
            <person name="Park H.-J."/>
            <person name="Ramirez L."/>
            <person name="Alfaro M."/>
            <person name="Sun H."/>
            <person name="Tritt A."/>
            <person name="Yoshinaga Y."/>
            <person name="Zwiers L.-H."/>
            <person name="Turgeon B."/>
            <person name="Goodwin S."/>
            <person name="Spatafora J."/>
            <person name="Crous P."/>
            <person name="Grigoriev I."/>
        </authorList>
    </citation>
    <scope>NUCLEOTIDE SEQUENCE</scope>
    <source>
        <strain evidence="2">CBS 101060</strain>
    </source>
</reference>
<dbReference type="Proteomes" id="UP000799429">
    <property type="component" value="Unassembled WGS sequence"/>
</dbReference>
<dbReference type="AlphaFoldDB" id="A0A9P4VLH5"/>
<name>A0A9P4VLH5_9PEZI</name>
<organism evidence="2 3">
    <name type="scientific">Patellaria atrata CBS 101060</name>
    <dbReference type="NCBI Taxonomy" id="1346257"/>
    <lineage>
        <taxon>Eukaryota</taxon>
        <taxon>Fungi</taxon>
        <taxon>Dikarya</taxon>
        <taxon>Ascomycota</taxon>
        <taxon>Pezizomycotina</taxon>
        <taxon>Dothideomycetes</taxon>
        <taxon>Dothideomycetes incertae sedis</taxon>
        <taxon>Patellariales</taxon>
        <taxon>Patellariaceae</taxon>
        <taxon>Patellaria</taxon>
    </lineage>
</organism>
<evidence type="ECO:0000313" key="3">
    <source>
        <dbReference type="Proteomes" id="UP000799429"/>
    </source>
</evidence>
<evidence type="ECO:0000313" key="2">
    <source>
        <dbReference type="EMBL" id="KAF2835558.1"/>
    </source>
</evidence>
<proteinExistence type="predicted"/>